<accession>A0A8S0FI88</accession>
<keyword evidence="1" id="KW-0521">NADP</keyword>
<name>A0A8S0FI88_ECOLX</name>
<evidence type="ECO:0008006" key="5">
    <source>
        <dbReference type="Google" id="ProtNLM"/>
    </source>
</evidence>
<reference evidence="3 4" key="1">
    <citation type="submission" date="2020-01" db="EMBL/GenBank/DDBJ databases">
        <title>Dynamics of blaIMP-6 dissemination in carbapenem resistant Enterobacteriacea isolated from regional surveillance in Osaka, Japan.</title>
        <authorList>
            <person name="Abe R."/>
            <person name="Akeda Y."/>
            <person name="Sugawara Y."/>
            <person name="Yamamoto N."/>
            <person name="Tomono K."/>
            <person name="Takeuchi D."/>
            <person name="Kawahara R."/>
            <person name="Hamada S."/>
        </authorList>
    </citation>
    <scope>NUCLEOTIDE SEQUENCE [LARGE SCALE GENOMIC DNA]</scope>
    <source>
        <strain evidence="3 4">E300</strain>
    </source>
</reference>
<dbReference type="GO" id="GO:0035925">
    <property type="term" value="F:mRNA 3'-UTR AU-rich region binding"/>
    <property type="evidence" value="ECO:0007669"/>
    <property type="project" value="TreeGrafter"/>
</dbReference>
<dbReference type="GO" id="GO:0070402">
    <property type="term" value="F:NADPH binding"/>
    <property type="evidence" value="ECO:0007669"/>
    <property type="project" value="TreeGrafter"/>
</dbReference>
<dbReference type="Pfam" id="PF13602">
    <property type="entry name" value="ADH_zinc_N_2"/>
    <property type="match status" value="1"/>
</dbReference>
<dbReference type="Gene3D" id="3.90.180.10">
    <property type="entry name" value="Medium-chain alcohol dehydrogenases, catalytic domain"/>
    <property type="match status" value="1"/>
</dbReference>
<dbReference type="EMBL" id="AP022360">
    <property type="protein sequence ID" value="BBU78870.1"/>
    <property type="molecule type" value="Genomic_DNA"/>
</dbReference>
<organism evidence="3 4">
    <name type="scientific">Escherichia coli</name>
    <dbReference type="NCBI Taxonomy" id="562"/>
    <lineage>
        <taxon>Bacteria</taxon>
        <taxon>Pseudomonadati</taxon>
        <taxon>Pseudomonadota</taxon>
        <taxon>Gammaproteobacteria</taxon>
        <taxon>Enterobacterales</taxon>
        <taxon>Enterobacteriaceae</taxon>
        <taxon>Escherichia</taxon>
    </lineage>
</organism>
<evidence type="ECO:0000313" key="3">
    <source>
        <dbReference type="EMBL" id="BBU78870.1"/>
    </source>
</evidence>
<gene>
    <name evidence="3" type="ORF">EIMP300_02700</name>
</gene>
<sequence length="171" mass="19041">MGKSPGRETYRHRGNRAKSAECKTLKKAGAWQVINYREENLVERLKEITGGKKVRVVYDSVGRDTWERSLDCLQRRGLMVSFGNSSGAVTGVNLGILNQKGSLYVTRPSLQGYITTREELTEASNELFSLIASGVIKVDVAEQQKYPLKDARRAHEILESRATQGSSLLIP</sequence>
<dbReference type="PANTHER" id="PTHR48106">
    <property type="entry name" value="QUINONE OXIDOREDUCTASE PIG3-RELATED"/>
    <property type="match status" value="1"/>
</dbReference>
<keyword evidence="2" id="KW-0560">Oxidoreductase</keyword>
<dbReference type="Proteomes" id="UP000467488">
    <property type="component" value="Chromosome"/>
</dbReference>
<dbReference type="Gene3D" id="3.40.50.720">
    <property type="entry name" value="NAD(P)-binding Rossmann-like Domain"/>
    <property type="match status" value="1"/>
</dbReference>
<evidence type="ECO:0000256" key="2">
    <source>
        <dbReference type="ARBA" id="ARBA00023002"/>
    </source>
</evidence>
<dbReference type="GO" id="GO:0003960">
    <property type="term" value="F:quinone reductase (NADPH) activity"/>
    <property type="evidence" value="ECO:0007669"/>
    <property type="project" value="TreeGrafter"/>
</dbReference>
<dbReference type="PANTHER" id="PTHR48106:SF13">
    <property type="entry name" value="QUINONE OXIDOREDUCTASE-RELATED"/>
    <property type="match status" value="1"/>
</dbReference>
<evidence type="ECO:0000313" key="4">
    <source>
        <dbReference type="Proteomes" id="UP000467488"/>
    </source>
</evidence>
<dbReference type="InterPro" id="IPR036291">
    <property type="entry name" value="NAD(P)-bd_dom_sf"/>
</dbReference>
<dbReference type="GO" id="GO:0005829">
    <property type="term" value="C:cytosol"/>
    <property type="evidence" value="ECO:0007669"/>
    <property type="project" value="TreeGrafter"/>
</dbReference>
<dbReference type="SUPFAM" id="SSF51735">
    <property type="entry name" value="NAD(P)-binding Rossmann-fold domains"/>
    <property type="match status" value="1"/>
</dbReference>
<protein>
    <recommendedName>
        <fullName evidence="5">NADPH:quinone reductase</fullName>
    </recommendedName>
</protein>
<evidence type="ECO:0000256" key="1">
    <source>
        <dbReference type="ARBA" id="ARBA00022857"/>
    </source>
</evidence>
<dbReference type="AlphaFoldDB" id="A0A8S0FI88"/>
<proteinExistence type="predicted"/>